<reference evidence="2 3" key="1">
    <citation type="submission" date="2016-10" db="EMBL/GenBank/DDBJ databases">
        <authorList>
            <person name="de Groot N.N."/>
        </authorList>
    </citation>
    <scope>NUCLEOTIDE SEQUENCE [LARGE SCALE GENOMIC DNA]</scope>
    <source>
        <strain evidence="2 3">DSM 18346</strain>
    </source>
</reference>
<dbReference type="PANTHER" id="PTHR37814">
    <property type="entry name" value="CONSERVED MEMBRANE PROTEIN"/>
    <property type="match status" value="1"/>
</dbReference>
<evidence type="ECO:0000313" key="2">
    <source>
        <dbReference type="EMBL" id="SDL15032.1"/>
    </source>
</evidence>
<feature type="transmembrane region" description="Helical" evidence="1">
    <location>
        <begin position="309"/>
        <end position="326"/>
    </location>
</feature>
<evidence type="ECO:0000256" key="1">
    <source>
        <dbReference type="SAM" id="Phobius"/>
    </source>
</evidence>
<dbReference type="OrthoDB" id="4424890at2"/>
<dbReference type="InterPro" id="IPR038728">
    <property type="entry name" value="YkvI-like"/>
</dbReference>
<dbReference type="STRING" id="393762.SAMN05660472_02705"/>
<dbReference type="AlphaFoldDB" id="A0A1G9HQ98"/>
<feature type="transmembrane region" description="Helical" evidence="1">
    <location>
        <begin position="82"/>
        <end position="101"/>
    </location>
</feature>
<dbReference type="PANTHER" id="PTHR37814:SF1">
    <property type="entry name" value="MEMBRANE PROTEIN"/>
    <property type="match status" value="1"/>
</dbReference>
<keyword evidence="1" id="KW-0812">Transmembrane</keyword>
<feature type="transmembrane region" description="Helical" evidence="1">
    <location>
        <begin position="332"/>
        <end position="350"/>
    </location>
</feature>
<organism evidence="2 3">
    <name type="scientific">Natronincola ferrireducens</name>
    <dbReference type="NCBI Taxonomy" id="393762"/>
    <lineage>
        <taxon>Bacteria</taxon>
        <taxon>Bacillati</taxon>
        <taxon>Bacillota</taxon>
        <taxon>Clostridia</taxon>
        <taxon>Peptostreptococcales</taxon>
        <taxon>Natronincolaceae</taxon>
        <taxon>Natronincola</taxon>
    </lineage>
</organism>
<keyword evidence="3" id="KW-1185">Reference proteome</keyword>
<keyword evidence="1" id="KW-0472">Membrane</keyword>
<feature type="transmembrane region" description="Helical" evidence="1">
    <location>
        <begin position="36"/>
        <end position="56"/>
    </location>
</feature>
<proteinExistence type="predicted"/>
<evidence type="ECO:0000313" key="3">
    <source>
        <dbReference type="Proteomes" id="UP000198718"/>
    </source>
</evidence>
<dbReference type="Proteomes" id="UP000198718">
    <property type="component" value="Unassembled WGS sequence"/>
</dbReference>
<feature type="transmembrane region" description="Helical" evidence="1">
    <location>
        <begin position="193"/>
        <end position="219"/>
    </location>
</feature>
<dbReference type="EMBL" id="FNFP01000009">
    <property type="protein sequence ID" value="SDL15032.1"/>
    <property type="molecule type" value="Genomic_DNA"/>
</dbReference>
<feature type="transmembrane region" description="Helical" evidence="1">
    <location>
        <begin position="113"/>
        <end position="133"/>
    </location>
</feature>
<feature type="transmembrane region" description="Helical" evidence="1">
    <location>
        <begin position="231"/>
        <end position="251"/>
    </location>
</feature>
<feature type="transmembrane region" description="Helical" evidence="1">
    <location>
        <begin position="145"/>
        <end position="164"/>
    </location>
</feature>
<dbReference type="RefSeq" id="WP_090554533.1">
    <property type="nucleotide sequence ID" value="NZ_FNFP01000009.1"/>
</dbReference>
<gene>
    <name evidence="2" type="ORF">SAMN05660472_02705</name>
</gene>
<feature type="transmembrane region" description="Helical" evidence="1">
    <location>
        <begin position="275"/>
        <end position="297"/>
    </location>
</feature>
<accession>A0A1G9HQ98</accession>
<keyword evidence="1" id="KW-1133">Transmembrane helix</keyword>
<protein>
    <submittedName>
        <fullName evidence="2">Uncharacterized membrane protein YkvI</fullName>
    </submittedName>
</protein>
<name>A0A1G9HQ98_9FIRM</name>
<sequence length="352" mass="38855">MTRRKSIATLVSIYIGTVIGAGFASGQEIIQFFGKYGVLGVLGVVFSTILLTFIATNTLKKVYKKKFHSFEEFGIYHFNKKIFPWINGILALLLLVGYFVMLAGSGAIANEHFGLPSIYGIVGMSFMSFAVLIFGVRGVAEANKVIVPVLMVVVFYVSFCIIKNNRLLLSNAYTETILTFYNNDLYMIAKGGWLWSAFVYAGHNSIGATVVMTSLLPFIYDEKAARYGGTIGALGLGLMALLILVSLLILYTDVMGLEVPMVAAAHSLGEFHKQVYSIILLLAMFTTAIANGYGCVLRFSFITGIKERWVTIFVCLFSIPLALMGFKNLVAFFYPLFGYLGFLFIGRILLKR</sequence>